<evidence type="ECO:0008006" key="6">
    <source>
        <dbReference type="Google" id="ProtNLM"/>
    </source>
</evidence>
<comment type="caution">
    <text evidence="4">The sequence shown here is derived from an EMBL/GenBank/DDBJ whole genome shotgun (WGS) entry which is preliminary data.</text>
</comment>
<dbReference type="PANTHER" id="PTHR13528">
    <property type="entry name" value="39S RIBOSOMAL PROTEIN L28, MITOCHONDRIAL"/>
    <property type="match status" value="1"/>
</dbReference>
<evidence type="ECO:0000313" key="5">
    <source>
        <dbReference type="Proteomes" id="UP001439008"/>
    </source>
</evidence>
<sequence>MQRVFVPKKWTPIPGEMYRKLTKLEPILKEKRMKKLPIIMEEELNIYGTDTQRRVLKIKKISNKKTLKKKVVLMPNAANKRIKSEILQFEMKVKMSMSAMKEIDDAGSFDEYILKTPEDKLRTAFAINLKRNMFRKKRMDQIYNEFAKKKN</sequence>
<reference evidence="4 5" key="1">
    <citation type="journal article" date="2024" name="BMC Biol.">
        <title>Comparative genomics of Ascetosporea gives new insight into the evolutionary basis for animal parasitism in Rhizaria.</title>
        <authorList>
            <person name="Hiltunen Thoren M."/>
            <person name="Onut-Brannstrom I."/>
            <person name="Alfjorden A."/>
            <person name="Peckova H."/>
            <person name="Swords F."/>
            <person name="Hooper C."/>
            <person name="Holzer A.S."/>
            <person name="Bass D."/>
            <person name="Burki F."/>
        </authorList>
    </citation>
    <scope>NUCLEOTIDE SEQUENCE [LARGE SCALE GENOMIC DNA]</scope>
    <source>
        <strain evidence="4">20-A016</strain>
    </source>
</reference>
<keyword evidence="5" id="KW-1185">Reference proteome</keyword>
<dbReference type="InterPro" id="IPR034704">
    <property type="entry name" value="Ribosomal_bL28/bL31-like_sf"/>
</dbReference>
<organism evidence="4 5">
    <name type="scientific">Bonamia ostreae</name>
    <dbReference type="NCBI Taxonomy" id="126728"/>
    <lineage>
        <taxon>Eukaryota</taxon>
        <taxon>Sar</taxon>
        <taxon>Rhizaria</taxon>
        <taxon>Endomyxa</taxon>
        <taxon>Ascetosporea</taxon>
        <taxon>Haplosporida</taxon>
        <taxon>Bonamia</taxon>
    </lineage>
</organism>
<dbReference type="PANTHER" id="PTHR13528:SF2">
    <property type="entry name" value="LARGE RIBOSOMAL SUBUNIT PROTEIN BL28M"/>
    <property type="match status" value="1"/>
</dbReference>
<evidence type="ECO:0000256" key="3">
    <source>
        <dbReference type="ARBA" id="ARBA00023274"/>
    </source>
</evidence>
<proteinExistence type="inferred from homology"/>
<keyword evidence="3" id="KW-0687">Ribonucleoprotein</keyword>
<dbReference type="EMBL" id="JBDODL010000743">
    <property type="protein sequence ID" value="MES1920574.1"/>
    <property type="molecule type" value="Genomic_DNA"/>
</dbReference>
<evidence type="ECO:0000256" key="1">
    <source>
        <dbReference type="ARBA" id="ARBA00008760"/>
    </source>
</evidence>
<protein>
    <recommendedName>
        <fullName evidence="6">Ribosomal protein L28</fullName>
    </recommendedName>
</protein>
<keyword evidence="2" id="KW-0689">Ribosomal protein</keyword>
<evidence type="ECO:0000256" key="2">
    <source>
        <dbReference type="ARBA" id="ARBA00022980"/>
    </source>
</evidence>
<accession>A0ABV2AM47</accession>
<name>A0ABV2AM47_9EUKA</name>
<dbReference type="Proteomes" id="UP001439008">
    <property type="component" value="Unassembled WGS sequence"/>
</dbReference>
<comment type="similarity">
    <text evidence="1">Belongs to the bacterial ribosomal protein bL28 family.</text>
</comment>
<evidence type="ECO:0000313" key="4">
    <source>
        <dbReference type="EMBL" id="MES1920574.1"/>
    </source>
</evidence>
<gene>
    <name evidence="4" type="ORF">MHBO_002231</name>
</gene>
<dbReference type="InterPro" id="IPR026569">
    <property type="entry name" value="Ribosomal_bL28"/>
</dbReference>
<dbReference type="Gene3D" id="2.30.170.40">
    <property type="entry name" value="Ribosomal protein L28/L24"/>
    <property type="match status" value="1"/>
</dbReference>
<dbReference type="InterPro" id="IPR037147">
    <property type="entry name" value="Ribosomal_bL28_sf"/>
</dbReference>
<dbReference type="SUPFAM" id="SSF143800">
    <property type="entry name" value="L28p-like"/>
    <property type="match status" value="1"/>
</dbReference>